<gene>
    <name evidence="2" type="ORF">LMG27177_04888</name>
</gene>
<evidence type="ECO:0000313" key="2">
    <source>
        <dbReference type="EMBL" id="CAB3800795.1"/>
    </source>
</evidence>
<sequence>MKLGFLIVPSGFTIAPPPIAAATPDSWLTFTASVLLVPAAMLTIWLCLLALPTETTLARSAIASEPIATLFAALTVALTPSAKPPVAACLTNEL</sequence>
<accession>A0A6J5GKN2</accession>
<reference evidence="2 3" key="1">
    <citation type="submission" date="2020-04" db="EMBL/GenBank/DDBJ databases">
        <authorList>
            <person name="De Canck E."/>
        </authorList>
    </citation>
    <scope>NUCLEOTIDE SEQUENCE [LARGE SCALE GENOMIC DNA]</scope>
    <source>
        <strain evidence="2 3">LMG 27177</strain>
    </source>
</reference>
<keyword evidence="1" id="KW-0812">Transmembrane</keyword>
<dbReference type="AlphaFoldDB" id="A0A6J5GKN2"/>
<name>A0A6J5GKN2_9BURK</name>
<feature type="transmembrane region" description="Helical" evidence="1">
    <location>
        <begin position="32"/>
        <end position="51"/>
    </location>
</feature>
<proteinExistence type="predicted"/>
<evidence type="ECO:0000313" key="3">
    <source>
        <dbReference type="Proteomes" id="UP000494252"/>
    </source>
</evidence>
<keyword evidence="1" id="KW-0472">Membrane</keyword>
<dbReference type="Proteomes" id="UP000494252">
    <property type="component" value="Unassembled WGS sequence"/>
</dbReference>
<protein>
    <submittedName>
        <fullName evidence="2">Uncharacterized protein</fullName>
    </submittedName>
</protein>
<organism evidence="2 3">
    <name type="scientific">Paraburkholderia fynbosensis</name>
    <dbReference type="NCBI Taxonomy" id="1200993"/>
    <lineage>
        <taxon>Bacteria</taxon>
        <taxon>Pseudomonadati</taxon>
        <taxon>Pseudomonadota</taxon>
        <taxon>Betaproteobacteria</taxon>
        <taxon>Burkholderiales</taxon>
        <taxon>Burkholderiaceae</taxon>
        <taxon>Paraburkholderia</taxon>
    </lineage>
</organism>
<keyword evidence="3" id="KW-1185">Reference proteome</keyword>
<dbReference type="EMBL" id="CADIKI010000016">
    <property type="protein sequence ID" value="CAB3800795.1"/>
    <property type="molecule type" value="Genomic_DNA"/>
</dbReference>
<dbReference type="AntiFam" id="ANF00236">
    <property type="entry name" value="Shadow ORF (opposite sadA)"/>
</dbReference>
<evidence type="ECO:0000256" key="1">
    <source>
        <dbReference type="SAM" id="Phobius"/>
    </source>
</evidence>
<keyword evidence="1" id="KW-1133">Transmembrane helix</keyword>